<dbReference type="GO" id="GO:0007411">
    <property type="term" value="P:axon guidance"/>
    <property type="evidence" value="ECO:0007669"/>
    <property type="project" value="TreeGrafter"/>
</dbReference>
<gene>
    <name evidence="3" type="ORF">AB205_0103120</name>
</gene>
<evidence type="ECO:0000256" key="1">
    <source>
        <dbReference type="ARBA" id="ARBA00023157"/>
    </source>
</evidence>
<dbReference type="Pfam" id="PF00041">
    <property type="entry name" value="fn3"/>
    <property type="match status" value="1"/>
</dbReference>
<dbReference type="CDD" id="cd00063">
    <property type="entry name" value="FN3"/>
    <property type="match status" value="1"/>
</dbReference>
<dbReference type="InterPro" id="IPR013783">
    <property type="entry name" value="Ig-like_fold"/>
</dbReference>
<dbReference type="AlphaFoldDB" id="A0A2G9RYM5"/>
<dbReference type="PROSITE" id="PS50853">
    <property type="entry name" value="FN3"/>
    <property type="match status" value="1"/>
</dbReference>
<protein>
    <recommendedName>
        <fullName evidence="2">Fibronectin type-III domain-containing protein</fullName>
    </recommendedName>
</protein>
<evidence type="ECO:0000313" key="3">
    <source>
        <dbReference type="EMBL" id="PIO33020.1"/>
    </source>
</evidence>
<name>A0A2G9RYM5_AQUCT</name>
<dbReference type="SUPFAM" id="SSF49265">
    <property type="entry name" value="Fibronectin type III"/>
    <property type="match status" value="1"/>
</dbReference>
<dbReference type="EMBL" id="KV929048">
    <property type="protein sequence ID" value="PIO33020.1"/>
    <property type="molecule type" value="Genomic_DNA"/>
</dbReference>
<dbReference type="InterPro" id="IPR003961">
    <property type="entry name" value="FN3_dom"/>
</dbReference>
<evidence type="ECO:0000259" key="2">
    <source>
        <dbReference type="PROSITE" id="PS50853"/>
    </source>
</evidence>
<accession>A0A2G9RYM5</accession>
<proteinExistence type="predicted"/>
<dbReference type="InterPro" id="IPR036116">
    <property type="entry name" value="FN3_sf"/>
</dbReference>
<evidence type="ECO:0000313" key="4">
    <source>
        <dbReference type="Proteomes" id="UP000228934"/>
    </source>
</evidence>
<dbReference type="Gene3D" id="2.60.40.10">
    <property type="entry name" value="Immunoglobulins"/>
    <property type="match status" value="1"/>
</dbReference>
<dbReference type="Proteomes" id="UP000228934">
    <property type="component" value="Unassembled WGS sequence"/>
</dbReference>
<sequence>MNLRWTQRFDGNSIITAFDIEYKNKSDTWEFKQSTRNISPSINQANIVDLHPASVYSIRMYSFNKIGRSEPSKELTISTEEA</sequence>
<keyword evidence="1" id="KW-1015">Disulfide bond</keyword>
<dbReference type="GO" id="GO:0030424">
    <property type="term" value="C:axon"/>
    <property type="evidence" value="ECO:0007669"/>
    <property type="project" value="TreeGrafter"/>
</dbReference>
<dbReference type="PANTHER" id="PTHR44170">
    <property type="entry name" value="PROTEIN SIDEKICK"/>
    <property type="match status" value="1"/>
</dbReference>
<dbReference type="PANTHER" id="PTHR44170:SF53">
    <property type="entry name" value="DS CELL ADHESION MOLECULE LIKE 1"/>
    <property type="match status" value="1"/>
</dbReference>
<feature type="domain" description="Fibronectin type-III" evidence="2">
    <location>
        <begin position="1"/>
        <end position="82"/>
    </location>
</feature>
<dbReference type="GO" id="GO:0005886">
    <property type="term" value="C:plasma membrane"/>
    <property type="evidence" value="ECO:0007669"/>
    <property type="project" value="TreeGrafter"/>
</dbReference>
<keyword evidence="4" id="KW-1185">Reference proteome</keyword>
<dbReference type="OrthoDB" id="152385at2759"/>
<dbReference type="GO" id="GO:0098632">
    <property type="term" value="F:cell-cell adhesion mediator activity"/>
    <property type="evidence" value="ECO:0007669"/>
    <property type="project" value="TreeGrafter"/>
</dbReference>
<reference evidence="4" key="1">
    <citation type="journal article" date="2017" name="Nat. Commun.">
        <title>The North American bullfrog draft genome provides insight into hormonal regulation of long noncoding RNA.</title>
        <authorList>
            <person name="Hammond S.A."/>
            <person name="Warren R.L."/>
            <person name="Vandervalk B.P."/>
            <person name="Kucuk E."/>
            <person name="Khan H."/>
            <person name="Gibb E.A."/>
            <person name="Pandoh P."/>
            <person name="Kirk H."/>
            <person name="Zhao Y."/>
            <person name="Jones M."/>
            <person name="Mungall A.J."/>
            <person name="Coope R."/>
            <person name="Pleasance S."/>
            <person name="Moore R.A."/>
            <person name="Holt R.A."/>
            <person name="Round J.M."/>
            <person name="Ohora S."/>
            <person name="Walle B.V."/>
            <person name="Veldhoen N."/>
            <person name="Helbing C.C."/>
            <person name="Birol I."/>
        </authorList>
    </citation>
    <scope>NUCLEOTIDE SEQUENCE [LARGE SCALE GENOMIC DNA]</scope>
</reference>
<feature type="non-terminal residue" evidence="3">
    <location>
        <position position="82"/>
    </location>
</feature>
<organism evidence="3 4">
    <name type="scientific">Aquarana catesbeiana</name>
    <name type="common">American bullfrog</name>
    <name type="synonym">Rana catesbeiana</name>
    <dbReference type="NCBI Taxonomy" id="8400"/>
    <lineage>
        <taxon>Eukaryota</taxon>
        <taxon>Metazoa</taxon>
        <taxon>Chordata</taxon>
        <taxon>Craniata</taxon>
        <taxon>Vertebrata</taxon>
        <taxon>Euteleostomi</taxon>
        <taxon>Amphibia</taxon>
        <taxon>Batrachia</taxon>
        <taxon>Anura</taxon>
        <taxon>Neobatrachia</taxon>
        <taxon>Ranoidea</taxon>
        <taxon>Ranidae</taxon>
        <taxon>Aquarana</taxon>
    </lineage>
</organism>
<dbReference type="FunFam" id="2.60.40.10:FF:000229">
    <property type="entry name" value="Down syndrome cell adhesion molecule homolog"/>
    <property type="match status" value="1"/>
</dbReference>
<dbReference type="GO" id="GO:0007420">
    <property type="term" value="P:brain development"/>
    <property type="evidence" value="ECO:0007669"/>
    <property type="project" value="TreeGrafter"/>
</dbReference>